<dbReference type="Proteomes" id="UP000327013">
    <property type="component" value="Unassembled WGS sequence"/>
</dbReference>
<dbReference type="PANTHER" id="PTHR46910:SF1">
    <property type="entry name" value="MISCELLANEOUS ZN(II)2CYS6 TRANSCRIPTION FACTOR (EUROFUNG)-RELATED"/>
    <property type="match status" value="1"/>
</dbReference>
<dbReference type="CDD" id="cd12148">
    <property type="entry name" value="fungal_TF_MHR"/>
    <property type="match status" value="1"/>
</dbReference>
<accession>A0A5N6L1Q4</accession>
<evidence type="ECO:0000313" key="4">
    <source>
        <dbReference type="Proteomes" id="UP000327013"/>
    </source>
</evidence>
<evidence type="ECO:0000256" key="2">
    <source>
        <dbReference type="SAM" id="MobiDB-lite"/>
    </source>
</evidence>
<organism evidence="3 4">
    <name type="scientific">Carpinus fangiana</name>
    <dbReference type="NCBI Taxonomy" id="176857"/>
    <lineage>
        <taxon>Eukaryota</taxon>
        <taxon>Viridiplantae</taxon>
        <taxon>Streptophyta</taxon>
        <taxon>Embryophyta</taxon>
        <taxon>Tracheophyta</taxon>
        <taxon>Spermatophyta</taxon>
        <taxon>Magnoliopsida</taxon>
        <taxon>eudicotyledons</taxon>
        <taxon>Gunneridae</taxon>
        <taxon>Pentapetalae</taxon>
        <taxon>rosids</taxon>
        <taxon>fabids</taxon>
        <taxon>Fagales</taxon>
        <taxon>Betulaceae</taxon>
        <taxon>Carpinus</taxon>
    </lineage>
</organism>
<reference evidence="3 4" key="1">
    <citation type="submission" date="2019-06" db="EMBL/GenBank/DDBJ databases">
        <title>A chromosomal-level reference genome of Carpinus fangiana (Coryloideae, Betulaceae).</title>
        <authorList>
            <person name="Yang X."/>
            <person name="Wang Z."/>
            <person name="Zhang L."/>
            <person name="Hao G."/>
            <person name="Liu J."/>
            <person name="Yang Y."/>
        </authorList>
    </citation>
    <scope>NUCLEOTIDE SEQUENCE [LARGE SCALE GENOMIC DNA]</scope>
    <source>
        <strain evidence="3">Cfa_2016G</strain>
        <tissue evidence="3">Leaf</tissue>
    </source>
</reference>
<keyword evidence="1" id="KW-0539">Nucleus</keyword>
<protein>
    <recommendedName>
        <fullName evidence="5">Transcription factor domain-containing protein</fullName>
    </recommendedName>
</protein>
<name>A0A5N6L1Q4_9ROSI</name>
<dbReference type="OrthoDB" id="2110361at2759"/>
<dbReference type="EMBL" id="VIBQ01000062">
    <property type="protein sequence ID" value="KAB8556605.1"/>
    <property type="molecule type" value="Genomic_DNA"/>
</dbReference>
<dbReference type="PANTHER" id="PTHR46910">
    <property type="entry name" value="TRANSCRIPTION FACTOR PDR1"/>
    <property type="match status" value="1"/>
</dbReference>
<evidence type="ECO:0008006" key="5">
    <source>
        <dbReference type="Google" id="ProtNLM"/>
    </source>
</evidence>
<dbReference type="AlphaFoldDB" id="A0A5N6L1Q4"/>
<gene>
    <name evidence="3" type="ORF">FH972_025642</name>
</gene>
<proteinExistence type="predicted"/>
<dbReference type="InterPro" id="IPR050987">
    <property type="entry name" value="AtrR-like"/>
</dbReference>
<evidence type="ECO:0000256" key="1">
    <source>
        <dbReference type="ARBA" id="ARBA00023242"/>
    </source>
</evidence>
<feature type="region of interest" description="Disordered" evidence="2">
    <location>
        <begin position="173"/>
        <end position="193"/>
    </location>
</feature>
<comment type="caution">
    <text evidence="3">The sequence shown here is derived from an EMBL/GenBank/DDBJ whole genome shotgun (WGS) entry which is preliminary data.</text>
</comment>
<keyword evidence="4" id="KW-1185">Reference proteome</keyword>
<feature type="compositionally biased region" description="Low complexity" evidence="2">
    <location>
        <begin position="950"/>
        <end position="969"/>
    </location>
</feature>
<feature type="region of interest" description="Disordered" evidence="2">
    <location>
        <begin position="34"/>
        <end position="68"/>
    </location>
</feature>
<dbReference type="GO" id="GO:0003700">
    <property type="term" value="F:DNA-binding transcription factor activity"/>
    <property type="evidence" value="ECO:0007669"/>
    <property type="project" value="InterPro"/>
</dbReference>
<evidence type="ECO:0000313" key="3">
    <source>
        <dbReference type="EMBL" id="KAB8556605.1"/>
    </source>
</evidence>
<sequence length="1039" mass="113528">MRSQPSPPAESGCNAAAIFAAGPSSPACAVQRRPKAAASANVSRKGAGGKPFSLESRPTAAMSRLSAASRKAGDVASVRASAAGRWRRKQAMRRVVGPGEVVEVLGGEECRHAAVVVGQEVIEAGEGAVARSEGVGGAVGCAVDGEDLLGRGGERGVVGGQERWERDLVAGSEDLKENPAEGSLKQTKPEDEDVEKEEITLTANACGRCYLSRGKADLADESQKLLRLNFASSLLTTDIVTTTETVPVQYKRHKFQLVLELIVGVMVTQYSNMETGAGESDQFSPLHHQSSSPAQFPTFTASEQAWRPNQPQSPAPEMVSSPAVQHQLSQTLGQQRLLPFPLPPIRRPETRTWHRHSLSGGSVPTLPSLRGYVEQQWPHGRGLSSASISPQLRSTTLVAHKKAFRQRRKDPSCDACRERKVKLTEAQQHNQQLVSVLRRGPQMGAASGTYGFHQYEATAERAPRRRSQSLQETNRFALDFAREQLLANSKGLFEAPLQYAQPVPNFGPRQIYPDMPTRAIVERSLTASQHAWYWTLTFLNREEFVSNCNRVYESISPPGLSDSWIVLFFSVISHGLSLDSMLSQLSHELRQVAARHTARHDVVNMDTFRAAVILSQSCFDAGLINESVFWRSMAVFQANTLRLNLVDDRDASGSSDERHIAWYCLYCWDRLDSLDLSKPFLIPDHNSDVESRYGTFLNSPSSLVLRSLIAIARLNVPLSRCFRSEVILPDVVAALVESIQQVEDSLPPSLNPRASNSTQPSLLWVTAVLNNARILLHRHQLSPHYSPAQRSAGLAACSTAARSTARIIARSIPPSHPAQTSTDLYRPYPSASNPAPPQMWTLQLQGGAPARFCLHLWRSILFLALSLDFPHARACVHAAAAIGTLRPVNTAAGRNVIFFLTQLQQRLRAGFDLGQLERDEEMIVYASADLQGDPYNAWVWDAGSRMTSMPASTVSSASSPQSRGAWPAGGPAGGTGDPIQDAINLYATVTRPLTTHIRLVHHHSEPYRSCTSSTALPSCRRRSSLSTSCVSSTSPQFRV</sequence>
<feature type="region of interest" description="Disordered" evidence="2">
    <location>
        <begin position="950"/>
        <end position="974"/>
    </location>
</feature>